<accession>F6ISS8</accession>
<feature type="transmembrane region" description="Helical" evidence="1">
    <location>
        <begin position="52"/>
        <end position="69"/>
    </location>
</feature>
<name>F6ISS8_LACPE</name>
<evidence type="ECO:0000313" key="2">
    <source>
        <dbReference type="EMBL" id="CCB81593.1"/>
    </source>
</evidence>
<reference evidence="2" key="1">
    <citation type="journal article" date="2011" name="J. Bacteriol.">
        <title>Annotated genome sequence of Lactobacillus pentosus MP-10, which has probiotic potential, from naturally fermented Alorena green table olives.</title>
        <authorList>
            <person name="Abriouel H."/>
            <person name="Benomar N."/>
            <person name="Perez Pulido R."/>
            <person name="Canamero M.M."/>
            <person name="Galvez A."/>
        </authorList>
    </citation>
    <scope>NUCLEOTIDE SEQUENCE</scope>
    <source>
        <strain evidence="2">MP-10</strain>
    </source>
</reference>
<proteinExistence type="predicted"/>
<keyword evidence="1" id="KW-0812">Transmembrane</keyword>
<sequence length="134" mass="15160">MPSNRSDLLKLTRLVAFAFVSFFCYGIVNWMMSTSHFHLQAKHISVAEMWQGLLIALVLYFLGVLAVYINRMLGFYVLGLVVLIYSLGLISALMSGYQSTAGMEIKLLLEIMGVIGLGINFYTLVLLTRWRRTN</sequence>
<evidence type="ECO:0000256" key="1">
    <source>
        <dbReference type="SAM" id="Phobius"/>
    </source>
</evidence>
<organism evidence="2">
    <name type="scientific">Lactiplantibacillus pentosus MP-10</name>
    <dbReference type="NCBI Taxonomy" id="1028490"/>
    <lineage>
        <taxon>Bacteria</taxon>
        <taxon>Bacillati</taxon>
        <taxon>Bacillota</taxon>
        <taxon>Bacilli</taxon>
        <taxon>Lactobacillales</taxon>
        <taxon>Lactobacillaceae</taxon>
        <taxon>Lactiplantibacillus</taxon>
    </lineage>
</organism>
<protein>
    <submittedName>
        <fullName evidence="2">Integral membrane protein</fullName>
    </submittedName>
</protein>
<dbReference type="EMBL" id="FR871762">
    <property type="protein sequence ID" value="CCB81593.1"/>
    <property type="molecule type" value="Genomic_DNA"/>
</dbReference>
<feature type="transmembrane region" description="Helical" evidence="1">
    <location>
        <begin position="107"/>
        <end position="127"/>
    </location>
</feature>
<dbReference type="AlphaFoldDB" id="F6ISS8"/>
<feature type="transmembrane region" description="Helical" evidence="1">
    <location>
        <begin position="12"/>
        <end position="32"/>
    </location>
</feature>
<gene>
    <name evidence="2" type="ORF">LPE_00602</name>
</gene>
<keyword evidence="1" id="KW-0472">Membrane</keyword>
<feature type="transmembrane region" description="Helical" evidence="1">
    <location>
        <begin position="76"/>
        <end position="95"/>
    </location>
</feature>
<keyword evidence="1" id="KW-1133">Transmembrane helix</keyword>